<dbReference type="GO" id="GO:0006412">
    <property type="term" value="P:translation"/>
    <property type="evidence" value="ECO:0007669"/>
    <property type="project" value="UniProtKB-UniRule"/>
</dbReference>
<dbReference type="GO" id="GO:0050567">
    <property type="term" value="F:glutaminyl-tRNA synthase (glutamine-hydrolyzing) activity"/>
    <property type="evidence" value="ECO:0007669"/>
    <property type="project" value="UniProtKB-UniRule"/>
</dbReference>
<dbReference type="InterPro" id="IPR023631">
    <property type="entry name" value="Amidase_dom"/>
</dbReference>
<dbReference type="Proteomes" id="UP000886355">
    <property type="component" value="Unassembled WGS sequence"/>
</dbReference>
<keyword evidence="5 10" id="KW-0436">Ligase</keyword>
<evidence type="ECO:0000256" key="9">
    <source>
        <dbReference type="ARBA" id="ARBA00047407"/>
    </source>
</evidence>
<reference evidence="12" key="1">
    <citation type="journal article" date="2020" name="mSystems">
        <title>Genome- and Community-Level Interaction Insights into Carbon Utilization and Element Cycling Functions of Hydrothermarchaeota in Hydrothermal Sediment.</title>
        <authorList>
            <person name="Zhou Z."/>
            <person name="Liu Y."/>
            <person name="Xu W."/>
            <person name="Pan J."/>
            <person name="Luo Z.H."/>
            <person name="Li M."/>
        </authorList>
    </citation>
    <scope>NUCLEOTIDE SEQUENCE [LARGE SCALE GENOMIC DNA]</scope>
    <source>
        <strain evidence="12">HyVt-19</strain>
    </source>
</reference>
<dbReference type="PANTHER" id="PTHR11895:SF151">
    <property type="entry name" value="GLUTAMYL-TRNA(GLN) AMIDOTRANSFERASE SUBUNIT A"/>
    <property type="match status" value="1"/>
</dbReference>
<comment type="function">
    <text evidence="10">Allows the formation of correctly charged Gln-tRNA(Gln) through the transamidation of misacylated Glu-tRNA(Gln) in organisms which lack glutaminyl-tRNA synthetase. The reaction takes place in the presence of glutamine and ATP through an activated gamma-phospho-Glu-tRNA(Gln).</text>
</comment>
<evidence type="ECO:0000256" key="2">
    <source>
        <dbReference type="ARBA" id="ARBA00011123"/>
    </source>
</evidence>
<dbReference type="InterPro" id="IPR004412">
    <property type="entry name" value="GatA"/>
</dbReference>
<dbReference type="HAMAP" id="MF_00120">
    <property type="entry name" value="GatA"/>
    <property type="match status" value="1"/>
</dbReference>
<dbReference type="Gene3D" id="3.90.1300.10">
    <property type="entry name" value="Amidase signature (AS) domain"/>
    <property type="match status" value="1"/>
</dbReference>
<evidence type="ECO:0000256" key="5">
    <source>
        <dbReference type="ARBA" id="ARBA00022598"/>
    </source>
</evidence>
<dbReference type="PANTHER" id="PTHR11895">
    <property type="entry name" value="TRANSAMIDASE"/>
    <property type="match status" value="1"/>
</dbReference>
<dbReference type="EMBL" id="DQZW01000007">
    <property type="protein sequence ID" value="HDL89298.1"/>
    <property type="molecule type" value="Genomic_DNA"/>
</dbReference>
<dbReference type="InterPro" id="IPR036928">
    <property type="entry name" value="AS_sf"/>
</dbReference>
<comment type="caution">
    <text evidence="12">The sequence shown here is derived from an EMBL/GenBank/DDBJ whole genome shotgun (WGS) entry which is preliminary data.</text>
</comment>
<protein>
    <recommendedName>
        <fullName evidence="4 10">Glutamyl-tRNA(Gln) amidotransferase subunit A</fullName>
        <shortName evidence="10">Glu-ADT subunit A</shortName>
        <ecNumber evidence="3 10">6.3.5.7</ecNumber>
    </recommendedName>
</protein>
<accession>A0A7C1AV23</accession>
<sequence>MVEQWTISEIRSKLLKGAISAKELIQKLLSYIENHNSYINAYLTITAESALKEAEEFDNNRKLLEEKPLGGVPIAIKDCLCTRFIRTTCASKILENFVPPYDATCVEKLRKAGAIIVGKTNMDEFAMGSTTEHSAFGPTRNPWDTDRVPGGSSGGSAAAVASGMAPCALGTDTGGSIRLPSFYCGVLGLKPTYGRVSRYGLIAFASSLDQAGPIARTVEDLAILAEVISGYDPKDTTSVKKEVPRFSEILGTPVKGIRIGIPKEYFQHSIDPEIERAVEESIKVFRTLGVDFVEVSLPHTDYGVAAYYIIAPAEASSNLARYDGVKYGFRSPTEKPDLMEMYLNTRAKGFGAEVKRRIMLGTYALSAGYYDAYYIKASKVRRLIQQDFLKAFEKCDALITPVAPLQPFKIGEKLEDPLALYLVDVFTLPASLAGIPGMSVPCGLSSRGLPVGFQLLGKYFDEEILFRLAYAYHREIAYSPQIAILS</sequence>
<dbReference type="GO" id="GO:0030956">
    <property type="term" value="C:glutamyl-tRNA(Gln) amidotransferase complex"/>
    <property type="evidence" value="ECO:0007669"/>
    <property type="project" value="InterPro"/>
</dbReference>
<evidence type="ECO:0000256" key="7">
    <source>
        <dbReference type="ARBA" id="ARBA00022840"/>
    </source>
</evidence>
<feature type="active site" description="Acyl-ester intermediate" evidence="10">
    <location>
        <position position="176"/>
    </location>
</feature>
<evidence type="ECO:0000256" key="10">
    <source>
        <dbReference type="HAMAP-Rule" id="MF_00120"/>
    </source>
</evidence>
<dbReference type="Pfam" id="PF01425">
    <property type="entry name" value="Amidase"/>
    <property type="match status" value="1"/>
</dbReference>
<keyword evidence="7 10" id="KW-0067">ATP-binding</keyword>
<evidence type="ECO:0000313" key="12">
    <source>
        <dbReference type="EMBL" id="HDL89298.1"/>
    </source>
</evidence>
<dbReference type="SUPFAM" id="SSF75304">
    <property type="entry name" value="Amidase signature (AS) enzymes"/>
    <property type="match status" value="1"/>
</dbReference>
<comment type="catalytic activity">
    <reaction evidence="9 10">
        <text>L-glutamyl-tRNA(Gln) + L-glutamine + ATP + H2O = L-glutaminyl-tRNA(Gln) + L-glutamate + ADP + phosphate + H(+)</text>
        <dbReference type="Rhea" id="RHEA:17521"/>
        <dbReference type="Rhea" id="RHEA-COMP:9681"/>
        <dbReference type="Rhea" id="RHEA-COMP:9684"/>
        <dbReference type="ChEBI" id="CHEBI:15377"/>
        <dbReference type="ChEBI" id="CHEBI:15378"/>
        <dbReference type="ChEBI" id="CHEBI:29985"/>
        <dbReference type="ChEBI" id="CHEBI:30616"/>
        <dbReference type="ChEBI" id="CHEBI:43474"/>
        <dbReference type="ChEBI" id="CHEBI:58359"/>
        <dbReference type="ChEBI" id="CHEBI:78520"/>
        <dbReference type="ChEBI" id="CHEBI:78521"/>
        <dbReference type="ChEBI" id="CHEBI:456216"/>
        <dbReference type="EC" id="6.3.5.7"/>
    </reaction>
</comment>
<evidence type="ECO:0000256" key="4">
    <source>
        <dbReference type="ARBA" id="ARBA00014428"/>
    </source>
</evidence>
<dbReference type="EC" id="6.3.5.7" evidence="3 10"/>
<gene>
    <name evidence="10 12" type="primary">gatA</name>
    <name evidence="12" type="ORF">ENG14_00150</name>
</gene>
<name>A0A7C1AV23_9BACT</name>
<comment type="similarity">
    <text evidence="1 10">Belongs to the amidase family. GatA subfamily.</text>
</comment>
<dbReference type="NCBIfam" id="TIGR00132">
    <property type="entry name" value="gatA"/>
    <property type="match status" value="1"/>
</dbReference>
<organism evidence="12">
    <name type="scientific">Thermodesulforhabdus norvegica</name>
    <dbReference type="NCBI Taxonomy" id="39841"/>
    <lineage>
        <taxon>Bacteria</taxon>
        <taxon>Pseudomonadati</taxon>
        <taxon>Thermodesulfobacteriota</taxon>
        <taxon>Syntrophobacteria</taxon>
        <taxon>Syntrophobacterales</taxon>
        <taxon>Thermodesulforhabdaceae</taxon>
        <taxon>Thermodesulforhabdus</taxon>
    </lineage>
</organism>
<keyword evidence="8 10" id="KW-0648">Protein biosynthesis</keyword>
<dbReference type="GO" id="GO:0005524">
    <property type="term" value="F:ATP binding"/>
    <property type="evidence" value="ECO:0007669"/>
    <property type="project" value="UniProtKB-KW"/>
</dbReference>
<evidence type="ECO:0000256" key="3">
    <source>
        <dbReference type="ARBA" id="ARBA00012739"/>
    </source>
</evidence>
<evidence type="ECO:0000256" key="8">
    <source>
        <dbReference type="ARBA" id="ARBA00022917"/>
    </source>
</evidence>
<dbReference type="AlphaFoldDB" id="A0A7C1AV23"/>
<comment type="subunit">
    <text evidence="2 10">Heterotrimer of A, B and C subunits.</text>
</comment>
<evidence type="ECO:0000256" key="6">
    <source>
        <dbReference type="ARBA" id="ARBA00022741"/>
    </source>
</evidence>
<dbReference type="InterPro" id="IPR000120">
    <property type="entry name" value="Amidase"/>
</dbReference>
<feature type="active site" description="Charge relay system" evidence="10">
    <location>
        <position position="152"/>
    </location>
</feature>
<dbReference type="PROSITE" id="PS00571">
    <property type="entry name" value="AMIDASES"/>
    <property type="match status" value="1"/>
</dbReference>
<keyword evidence="6 10" id="KW-0547">Nucleotide-binding</keyword>
<feature type="domain" description="Amidase" evidence="11">
    <location>
        <begin position="23"/>
        <end position="465"/>
    </location>
</feature>
<dbReference type="InterPro" id="IPR020556">
    <property type="entry name" value="Amidase_CS"/>
</dbReference>
<feature type="active site" description="Charge relay system" evidence="10">
    <location>
        <position position="77"/>
    </location>
</feature>
<evidence type="ECO:0000256" key="1">
    <source>
        <dbReference type="ARBA" id="ARBA00008069"/>
    </source>
</evidence>
<evidence type="ECO:0000259" key="11">
    <source>
        <dbReference type="Pfam" id="PF01425"/>
    </source>
</evidence>
<proteinExistence type="inferred from homology"/>